<name>A0A367Y551_9ASCO</name>
<organism evidence="1 2">
    <name type="scientific">Candida viswanathii</name>
    <dbReference type="NCBI Taxonomy" id="5486"/>
    <lineage>
        <taxon>Eukaryota</taxon>
        <taxon>Fungi</taxon>
        <taxon>Dikarya</taxon>
        <taxon>Ascomycota</taxon>
        <taxon>Saccharomycotina</taxon>
        <taxon>Pichiomycetes</taxon>
        <taxon>Debaryomycetaceae</taxon>
        <taxon>Candida/Lodderomyces clade</taxon>
        <taxon>Candida</taxon>
    </lineage>
</organism>
<reference evidence="1 2" key="1">
    <citation type="submission" date="2018-06" db="EMBL/GenBank/DDBJ databases">
        <title>Whole genome sequencing of Candida tropicalis (genome annotated by CSBL at Korea University).</title>
        <authorList>
            <person name="Ahn J."/>
        </authorList>
    </citation>
    <scope>NUCLEOTIDE SEQUENCE [LARGE SCALE GENOMIC DNA]</scope>
    <source>
        <strain evidence="1 2">ATCC 20962</strain>
    </source>
</reference>
<proteinExistence type="predicted"/>
<keyword evidence="2" id="KW-1185">Reference proteome</keyword>
<sequence>MLNLLLLVKPNGKWLNPVEKKTVPKALFDDFDYIDCRFAGNAMVPRIVNIKHYSRNELGSVICSERKCFTKFTDIMCVL</sequence>
<dbReference type="Proteomes" id="UP000253472">
    <property type="component" value="Unassembled WGS sequence"/>
</dbReference>
<dbReference type="AlphaFoldDB" id="A0A367Y551"/>
<evidence type="ECO:0000313" key="2">
    <source>
        <dbReference type="Proteomes" id="UP000253472"/>
    </source>
</evidence>
<comment type="caution">
    <text evidence="1">The sequence shown here is derived from an EMBL/GenBank/DDBJ whole genome shotgun (WGS) entry which is preliminary data.</text>
</comment>
<gene>
    <name evidence="1" type="ORF">Cantr_08380</name>
</gene>
<protein>
    <submittedName>
        <fullName evidence="1">Uncharacterized protein</fullName>
    </submittedName>
</protein>
<dbReference type="EMBL" id="QLNQ01000026">
    <property type="protein sequence ID" value="RCK60995.1"/>
    <property type="molecule type" value="Genomic_DNA"/>
</dbReference>
<evidence type="ECO:0000313" key="1">
    <source>
        <dbReference type="EMBL" id="RCK60995.1"/>
    </source>
</evidence>
<accession>A0A367Y551</accession>